<dbReference type="Gene3D" id="3.30.43.10">
    <property type="entry name" value="Uridine Diphospho-n-acetylenolpyruvylglucosamine Reductase, domain 2"/>
    <property type="match status" value="1"/>
</dbReference>
<evidence type="ECO:0000256" key="2">
    <source>
        <dbReference type="ARBA" id="ARBA00022827"/>
    </source>
</evidence>
<dbReference type="InterPro" id="IPR036318">
    <property type="entry name" value="FAD-bd_PCMH-like_sf"/>
</dbReference>
<proteinExistence type="predicted"/>
<dbReference type="GO" id="GO:0016491">
    <property type="term" value="F:oxidoreductase activity"/>
    <property type="evidence" value="ECO:0007669"/>
    <property type="project" value="UniProtKB-KW"/>
</dbReference>
<evidence type="ECO:0000313" key="6">
    <source>
        <dbReference type="Proteomes" id="UP000265750"/>
    </source>
</evidence>
<dbReference type="GO" id="GO:0071949">
    <property type="term" value="F:FAD binding"/>
    <property type="evidence" value="ECO:0007669"/>
    <property type="project" value="InterPro"/>
</dbReference>
<dbReference type="InterPro" id="IPR016169">
    <property type="entry name" value="FAD-bd_PCMH_sub2"/>
</dbReference>
<dbReference type="PANTHER" id="PTHR42659">
    <property type="entry name" value="XANTHINE DEHYDROGENASE SUBUNIT C-RELATED"/>
    <property type="match status" value="1"/>
</dbReference>
<dbReference type="SUPFAM" id="SSF56176">
    <property type="entry name" value="FAD-binding/transporter-associated domain-like"/>
    <property type="match status" value="1"/>
</dbReference>
<dbReference type="Gene3D" id="3.30.390.50">
    <property type="entry name" value="CO dehydrogenase flavoprotein, C-terminal domain"/>
    <property type="match status" value="1"/>
</dbReference>
<dbReference type="InterPro" id="IPR005107">
    <property type="entry name" value="CO_DH_flav_C"/>
</dbReference>
<dbReference type="Pfam" id="PF00941">
    <property type="entry name" value="FAD_binding_5"/>
    <property type="match status" value="1"/>
</dbReference>
<dbReference type="InterPro" id="IPR036683">
    <property type="entry name" value="CO_DH_flav_C_dom_sf"/>
</dbReference>
<keyword evidence="1" id="KW-0285">Flavoprotein</keyword>
<gene>
    <name evidence="5" type="ORF">D3218_14185</name>
</gene>
<evidence type="ECO:0000313" key="5">
    <source>
        <dbReference type="EMBL" id="RIX99613.1"/>
    </source>
</evidence>
<dbReference type="InterPro" id="IPR002346">
    <property type="entry name" value="Mopterin_DH_FAD-bd"/>
</dbReference>
<sequence>MYQTQYRRPTSLAEAAEAIGATAGEGKYLSGGMTLIPTMKARLAAPSALIDLRHVEALKGISVEGRRVRIGGGVTHAEVAASREIAAVCPTFCELANLIGDPAVRHMGTIGGVVANFDPAADYPAALLALGATIHTDRREIAADDFFLGLFETALEENEIVTAVSFEVPEAAGWEKFRNPASRYAMCGVFVARRGGEVRLAVTGAGADGAFRWPEGEAALRSRFAPEALDGARVDEGGMLGDLHGSSAYRAALVPVVAKRAVRSAGG</sequence>
<dbReference type="AlphaFoldDB" id="A0A3A1WIW8"/>
<dbReference type="SUPFAM" id="SSF55447">
    <property type="entry name" value="CO dehydrogenase flavoprotein C-terminal domain-like"/>
    <property type="match status" value="1"/>
</dbReference>
<evidence type="ECO:0000256" key="3">
    <source>
        <dbReference type="ARBA" id="ARBA00023002"/>
    </source>
</evidence>
<dbReference type="InterPro" id="IPR051312">
    <property type="entry name" value="Diverse_Substr_Oxidored"/>
</dbReference>
<dbReference type="PROSITE" id="PS51387">
    <property type="entry name" value="FAD_PCMH"/>
    <property type="match status" value="1"/>
</dbReference>
<keyword evidence="2" id="KW-0274">FAD</keyword>
<name>A0A3A1WIW8_9HYPH</name>
<reference evidence="6" key="1">
    <citation type="submission" date="2018-09" db="EMBL/GenBank/DDBJ databases">
        <authorList>
            <person name="Tuo L."/>
        </authorList>
    </citation>
    <scope>NUCLEOTIDE SEQUENCE [LARGE SCALE GENOMIC DNA]</scope>
    <source>
        <strain evidence="6">M2BS4Y-1</strain>
    </source>
</reference>
<dbReference type="PANTHER" id="PTHR42659:SF2">
    <property type="entry name" value="XANTHINE DEHYDROGENASE SUBUNIT C-RELATED"/>
    <property type="match status" value="1"/>
</dbReference>
<keyword evidence="6" id="KW-1185">Reference proteome</keyword>
<keyword evidence="3" id="KW-0560">Oxidoreductase</keyword>
<dbReference type="RefSeq" id="WP_119540745.1">
    <property type="nucleotide sequence ID" value="NZ_QYRN01000007.1"/>
</dbReference>
<feature type="domain" description="FAD-binding PCMH-type" evidence="4">
    <location>
        <begin position="1"/>
        <end position="171"/>
    </location>
</feature>
<protein>
    <submittedName>
        <fullName evidence="5">Xanthine dehydrogenase family protein subunit M</fullName>
    </submittedName>
</protein>
<dbReference type="InterPro" id="IPR016166">
    <property type="entry name" value="FAD-bd_PCMH"/>
</dbReference>
<dbReference type="SMART" id="SM01092">
    <property type="entry name" value="CO_deh_flav_C"/>
    <property type="match status" value="1"/>
</dbReference>
<evidence type="ECO:0000259" key="4">
    <source>
        <dbReference type="PROSITE" id="PS51387"/>
    </source>
</evidence>
<dbReference type="InterPro" id="IPR016167">
    <property type="entry name" value="FAD-bd_PCMH_sub1"/>
</dbReference>
<comment type="caution">
    <text evidence="5">The sequence shown here is derived from an EMBL/GenBank/DDBJ whole genome shotgun (WGS) entry which is preliminary data.</text>
</comment>
<dbReference type="OrthoDB" id="9793944at2"/>
<dbReference type="EMBL" id="QYRN01000007">
    <property type="protein sequence ID" value="RIX99613.1"/>
    <property type="molecule type" value="Genomic_DNA"/>
</dbReference>
<evidence type="ECO:0000256" key="1">
    <source>
        <dbReference type="ARBA" id="ARBA00022630"/>
    </source>
</evidence>
<organism evidence="5 6">
    <name type="scientific">Aureimonas flava</name>
    <dbReference type="NCBI Taxonomy" id="2320271"/>
    <lineage>
        <taxon>Bacteria</taxon>
        <taxon>Pseudomonadati</taxon>
        <taxon>Pseudomonadota</taxon>
        <taxon>Alphaproteobacteria</taxon>
        <taxon>Hyphomicrobiales</taxon>
        <taxon>Aurantimonadaceae</taxon>
        <taxon>Aureimonas</taxon>
    </lineage>
</organism>
<accession>A0A3A1WIW8</accession>
<dbReference type="Proteomes" id="UP000265750">
    <property type="component" value="Unassembled WGS sequence"/>
</dbReference>
<dbReference type="Gene3D" id="3.30.465.10">
    <property type="match status" value="1"/>
</dbReference>